<dbReference type="Proteomes" id="UP001499851">
    <property type="component" value="Unassembled WGS sequence"/>
</dbReference>
<sequence>MRSLQSIPVNAFPAVPLPAMDPTLIDGADVRAGPGGKRSLSGKARLTGSVALRRGRIGP</sequence>
<evidence type="ECO:0000313" key="2">
    <source>
        <dbReference type="Proteomes" id="UP001499851"/>
    </source>
</evidence>
<comment type="caution">
    <text evidence="1">The sequence shown here is derived from an EMBL/GenBank/DDBJ whole genome shotgun (WGS) entry which is preliminary data.</text>
</comment>
<accession>A0ABN2HNK5</accession>
<gene>
    <name evidence="1" type="ORF">GCM10009830_43170</name>
</gene>
<protein>
    <submittedName>
        <fullName evidence="1">Uncharacterized protein</fullName>
    </submittedName>
</protein>
<proteinExistence type="predicted"/>
<name>A0ABN2HNK5_9ACTN</name>
<organism evidence="1 2">
    <name type="scientific">Glycomyces endophyticus</name>
    <dbReference type="NCBI Taxonomy" id="480996"/>
    <lineage>
        <taxon>Bacteria</taxon>
        <taxon>Bacillati</taxon>
        <taxon>Actinomycetota</taxon>
        <taxon>Actinomycetes</taxon>
        <taxon>Glycomycetales</taxon>
        <taxon>Glycomycetaceae</taxon>
        <taxon>Glycomyces</taxon>
    </lineage>
</organism>
<evidence type="ECO:0000313" key="1">
    <source>
        <dbReference type="EMBL" id="GAA1690823.1"/>
    </source>
</evidence>
<keyword evidence="2" id="KW-1185">Reference proteome</keyword>
<reference evidence="1 2" key="1">
    <citation type="journal article" date="2019" name="Int. J. Syst. Evol. Microbiol.">
        <title>The Global Catalogue of Microorganisms (GCM) 10K type strain sequencing project: providing services to taxonomists for standard genome sequencing and annotation.</title>
        <authorList>
            <consortium name="The Broad Institute Genomics Platform"/>
            <consortium name="The Broad Institute Genome Sequencing Center for Infectious Disease"/>
            <person name="Wu L."/>
            <person name="Ma J."/>
        </authorList>
    </citation>
    <scope>NUCLEOTIDE SEQUENCE [LARGE SCALE GENOMIC DNA]</scope>
    <source>
        <strain evidence="1 2">JCM 16001</strain>
    </source>
</reference>
<dbReference type="EMBL" id="BAAAQF010000022">
    <property type="protein sequence ID" value="GAA1690823.1"/>
    <property type="molecule type" value="Genomic_DNA"/>
</dbReference>